<keyword evidence="2" id="KW-0812">Transmembrane</keyword>
<evidence type="ECO:0000313" key="3">
    <source>
        <dbReference type="EMBL" id="MED6184807.1"/>
    </source>
</evidence>
<evidence type="ECO:0000313" key="4">
    <source>
        <dbReference type="Proteomes" id="UP001341840"/>
    </source>
</evidence>
<keyword evidence="2" id="KW-1133">Transmembrane helix</keyword>
<comment type="caution">
    <text evidence="3">The sequence shown here is derived from an EMBL/GenBank/DDBJ whole genome shotgun (WGS) entry which is preliminary data.</text>
</comment>
<evidence type="ECO:0000256" key="2">
    <source>
        <dbReference type="SAM" id="Phobius"/>
    </source>
</evidence>
<protein>
    <submittedName>
        <fullName evidence="3">Uncharacterized protein</fullName>
    </submittedName>
</protein>
<feature type="compositionally biased region" description="Basic and acidic residues" evidence="1">
    <location>
        <begin position="120"/>
        <end position="140"/>
    </location>
</feature>
<dbReference type="EMBL" id="JASCZI010181599">
    <property type="protein sequence ID" value="MED6184807.1"/>
    <property type="molecule type" value="Genomic_DNA"/>
</dbReference>
<dbReference type="Proteomes" id="UP001341840">
    <property type="component" value="Unassembled WGS sequence"/>
</dbReference>
<name>A0ABU6WG11_9FABA</name>
<proteinExistence type="predicted"/>
<sequence length="149" mass="17644">MGSGIIYYEIKKREKYEDSDEILRLQRQGYTISMMSPLSIHFTVSGSILIVLTNFKYRVFCLLSVEVHLRRKIRFHRDQMVPPTQDQLVREVGRPIKSWELIPPSDGWMWEGDDVQDKRLEKEEEVEKNGDAFGVGEERDKKKKKKKKK</sequence>
<reference evidence="3 4" key="1">
    <citation type="journal article" date="2023" name="Plants (Basel)">
        <title>Bridging the Gap: Combining Genomics and Transcriptomics Approaches to Understand Stylosanthes scabra, an Orphan Legume from the Brazilian Caatinga.</title>
        <authorList>
            <person name="Ferreira-Neto J.R.C."/>
            <person name="da Silva M.D."/>
            <person name="Binneck E."/>
            <person name="de Melo N.F."/>
            <person name="da Silva R.H."/>
            <person name="de Melo A.L.T.M."/>
            <person name="Pandolfi V."/>
            <person name="Bustamante F.O."/>
            <person name="Brasileiro-Vidal A.C."/>
            <person name="Benko-Iseppon A.M."/>
        </authorList>
    </citation>
    <scope>NUCLEOTIDE SEQUENCE [LARGE SCALE GENOMIC DNA]</scope>
    <source>
        <tissue evidence="3">Leaves</tissue>
    </source>
</reference>
<evidence type="ECO:0000256" key="1">
    <source>
        <dbReference type="SAM" id="MobiDB-lite"/>
    </source>
</evidence>
<feature type="transmembrane region" description="Helical" evidence="2">
    <location>
        <begin position="40"/>
        <end position="65"/>
    </location>
</feature>
<keyword evidence="2" id="KW-0472">Membrane</keyword>
<accession>A0ABU6WG11</accession>
<keyword evidence="4" id="KW-1185">Reference proteome</keyword>
<gene>
    <name evidence="3" type="ORF">PIB30_051021</name>
</gene>
<feature type="region of interest" description="Disordered" evidence="1">
    <location>
        <begin position="120"/>
        <end position="149"/>
    </location>
</feature>
<organism evidence="3 4">
    <name type="scientific">Stylosanthes scabra</name>
    <dbReference type="NCBI Taxonomy" id="79078"/>
    <lineage>
        <taxon>Eukaryota</taxon>
        <taxon>Viridiplantae</taxon>
        <taxon>Streptophyta</taxon>
        <taxon>Embryophyta</taxon>
        <taxon>Tracheophyta</taxon>
        <taxon>Spermatophyta</taxon>
        <taxon>Magnoliopsida</taxon>
        <taxon>eudicotyledons</taxon>
        <taxon>Gunneridae</taxon>
        <taxon>Pentapetalae</taxon>
        <taxon>rosids</taxon>
        <taxon>fabids</taxon>
        <taxon>Fabales</taxon>
        <taxon>Fabaceae</taxon>
        <taxon>Papilionoideae</taxon>
        <taxon>50 kb inversion clade</taxon>
        <taxon>dalbergioids sensu lato</taxon>
        <taxon>Dalbergieae</taxon>
        <taxon>Pterocarpus clade</taxon>
        <taxon>Stylosanthes</taxon>
    </lineage>
</organism>